<reference evidence="1 2" key="1">
    <citation type="submission" date="2022-09" db="EMBL/GenBank/DDBJ databases">
        <title>Draft genome of isolate Be4.</title>
        <authorList>
            <person name="Sanchez-Castro I."/>
            <person name="Martinez-Rodriguez P."/>
            <person name="Descostes M."/>
            <person name="Merroun M."/>
        </authorList>
    </citation>
    <scope>NUCLEOTIDE SEQUENCE [LARGE SCALE GENOMIC DNA]</scope>
    <source>
        <strain evidence="1 2">Be4</strain>
    </source>
</reference>
<keyword evidence="2" id="KW-1185">Reference proteome</keyword>
<evidence type="ECO:0000313" key="2">
    <source>
        <dbReference type="Proteomes" id="UP001525968"/>
    </source>
</evidence>
<dbReference type="EMBL" id="JAODYH010000003">
    <property type="protein sequence ID" value="MCT9809785.1"/>
    <property type="molecule type" value="Genomic_DNA"/>
</dbReference>
<protein>
    <submittedName>
        <fullName evidence="1">Uncharacterized protein</fullName>
    </submittedName>
</protein>
<evidence type="ECO:0000313" key="1">
    <source>
        <dbReference type="EMBL" id="MCT9809785.1"/>
    </source>
</evidence>
<sequence length="225" mass="25596">MNFTAWAHWTDGWRDRSLMPNDEGLRRCTCGQFFLLKDMKADKEGGAAGGEGLPSTLAVQDEQLPECFASPVSAEVEVAARLGYWRYLNHGYRRDYVAHRDAEEAATRAAWLAQNSDRRTWWNRLLRRPVPRYSRPEGSPFTYPPYEPNPEQLANMELLCELLQPSGPVPHGHTLELAEIYRALGRFDGARAVLQAMAPKDFGTPGRLIAQMVEEKERAPMRYAM</sequence>
<organism evidence="1 2">
    <name type="scientific">Acidovorax bellezanensis</name>
    <dbReference type="NCBI Taxonomy" id="2976702"/>
    <lineage>
        <taxon>Bacteria</taxon>
        <taxon>Pseudomonadati</taxon>
        <taxon>Pseudomonadota</taxon>
        <taxon>Betaproteobacteria</taxon>
        <taxon>Burkholderiales</taxon>
        <taxon>Comamonadaceae</taxon>
        <taxon>Acidovorax</taxon>
    </lineage>
</organism>
<dbReference type="RefSeq" id="WP_261498748.1">
    <property type="nucleotide sequence ID" value="NZ_JAODYH010000003.1"/>
</dbReference>
<gene>
    <name evidence="1" type="ORF">N0K08_04015</name>
</gene>
<name>A0ABT2PH64_9BURK</name>
<accession>A0ABT2PH64</accession>
<dbReference type="Proteomes" id="UP001525968">
    <property type="component" value="Unassembled WGS sequence"/>
</dbReference>
<proteinExistence type="predicted"/>
<comment type="caution">
    <text evidence="1">The sequence shown here is derived from an EMBL/GenBank/DDBJ whole genome shotgun (WGS) entry which is preliminary data.</text>
</comment>